<feature type="compositionally biased region" description="Low complexity" evidence="1">
    <location>
        <begin position="1"/>
        <end position="21"/>
    </location>
</feature>
<reference evidence="2 3" key="1">
    <citation type="submission" date="2020-07" db="EMBL/GenBank/DDBJ databases">
        <title>Thermogemmata thermophila gen. nov., sp. nov., a novel moderate thermophilic planctomycete from a Kamchatka hot spring.</title>
        <authorList>
            <person name="Elcheninov A.G."/>
            <person name="Podosokorskaya O.A."/>
            <person name="Kovaleva O.L."/>
            <person name="Novikov A."/>
            <person name="Bonch-Osmolovskaya E.A."/>
            <person name="Toshchakov S.V."/>
            <person name="Kublanov I.V."/>
        </authorList>
    </citation>
    <scope>NUCLEOTIDE SEQUENCE [LARGE SCALE GENOMIC DNA]</scope>
    <source>
        <strain evidence="2 3">2918</strain>
    </source>
</reference>
<proteinExistence type="predicted"/>
<name>A0A7V8VCS6_9BACT</name>
<gene>
    <name evidence="2" type="ORF">H0921_05650</name>
</gene>
<evidence type="ECO:0000256" key="1">
    <source>
        <dbReference type="SAM" id="MobiDB-lite"/>
    </source>
</evidence>
<organism evidence="2 3">
    <name type="scientific">Thermogemmata fonticola</name>
    <dbReference type="NCBI Taxonomy" id="2755323"/>
    <lineage>
        <taxon>Bacteria</taxon>
        <taxon>Pseudomonadati</taxon>
        <taxon>Planctomycetota</taxon>
        <taxon>Planctomycetia</taxon>
        <taxon>Gemmatales</taxon>
        <taxon>Gemmataceae</taxon>
        <taxon>Thermogemmata</taxon>
    </lineage>
</organism>
<sequence>MSLSPIPAALPLPASSSPLLPQQWEKGPGDEGTTPALEQLTSPYGKSWSNAAGKKLVPSHPPPTELD</sequence>
<evidence type="ECO:0000313" key="3">
    <source>
        <dbReference type="Proteomes" id="UP000542342"/>
    </source>
</evidence>
<dbReference type="Proteomes" id="UP000542342">
    <property type="component" value="Unassembled WGS sequence"/>
</dbReference>
<evidence type="ECO:0000313" key="2">
    <source>
        <dbReference type="EMBL" id="MBA2225644.1"/>
    </source>
</evidence>
<comment type="caution">
    <text evidence="2">The sequence shown here is derived from an EMBL/GenBank/DDBJ whole genome shotgun (WGS) entry which is preliminary data.</text>
</comment>
<accession>A0A7V8VCS6</accession>
<feature type="compositionally biased region" description="Polar residues" evidence="1">
    <location>
        <begin position="39"/>
        <end position="50"/>
    </location>
</feature>
<dbReference type="RefSeq" id="WP_194537047.1">
    <property type="nucleotide sequence ID" value="NZ_JACEFB010000002.1"/>
</dbReference>
<dbReference type="EMBL" id="JACEFB010000002">
    <property type="protein sequence ID" value="MBA2225644.1"/>
    <property type="molecule type" value="Genomic_DNA"/>
</dbReference>
<protein>
    <submittedName>
        <fullName evidence="2">Uncharacterized protein</fullName>
    </submittedName>
</protein>
<keyword evidence="3" id="KW-1185">Reference proteome</keyword>
<dbReference type="AlphaFoldDB" id="A0A7V8VCS6"/>
<feature type="region of interest" description="Disordered" evidence="1">
    <location>
        <begin position="1"/>
        <end position="67"/>
    </location>
</feature>